<protein>
    <submittedName>
        <fullName evidence="1">Uncharacterized protein</fullName>
    </submittedName>
</protein>
<dbReference type="Proteomes" id="UP000198984">
    <property type="component" value="Unassembled WGS sequence"/>
</dbReference>
<keyword evidence="2" id="KW-1185">Reference proteome</keyword>
<evidence type="ECO:0000313" key="1">
    <source>
        <dbReference type="EMBL" id="SEM79192.1"/>
    </source>
</evidence>
<dbReference type="AlphaFoldDB" id="A0A1H8B8L4"/>
<accession>A0A1H8B8L4</accession>
<gene>
    <name evidence="1" type="ORF">SAMN04488505_106156</name>
</gene>
<dbReference type="RefSeq" id="WP_156093024.1">
    <property type="nucleotide sequence ID" value="NZ_FOBB01000006.1"/>
</dbReference>
<proteinExistence type="predicted"/>
<sequence>MKKKTKKKLDVKKLKISRLSETNQAKLKAATIPPNTFWCETGPGF</sequence>
<dbReference type="EMBL" id="FOBB01000006">
    <property type="protein sequence ID" value="SEM79192.1"/>
    <property type="molecule type" value="Genomic_DNA"/>
</dbReference>
<name>A0A1H8B8L4_9BACT</name>
<organism evidence="1 2">
    <name type="scientific">Chitinophaga rupis</name>
    <dbReference type="NCBI Taxonomy" id="573321"/>
    <lineage>
        <taxon>Bacteria</taxon>
        <taxon>Pseudomonadati</taxon>
        <taxon>Bacteroidota</taxon>
        <taxon>Chitinophagia</taxon>
        <taxon>Chitinophagales</taxon>
        <taxon>Chitinophagaceae</taxon>
        <taxon>Chitinophaga</taxon>
    </lineage>
</organism>
<reference evidence="1 2" key="1">
    <citation type="submission" date="2016-10" db="EMBL/GenBank/DDBJ databases">
        <authorList>
            <person name="de Groot N.N."/>
        </authorList>
    </citation>
    <scope>NUCLEOTIDE SEQUENCE [LARGE SCALE GENOMIC DNA]</scope>
    <source>
        <strain evidence="1 2">DSM 21039</strain>
    </source>
</reference>
<evidence type="ECO:0000313" key="2">
    <source>
        <dbReference type="Proteomes" id="UP000198984"/>
    </source>
</evidence>